<dbReference type="AlphaFoldDB" id="A0AAN4YQQ6"/>
<accession>A0AAN4YQQ6</accession>
<keyword evidence="6" id="KW-0732">Signal</keyword>
<comment type="caution">
    <text evidence="8">The sequence shown here is derived from an EMBL/GenBank/DDBJ whole genome shotgun (WGS) entry which is preliminary data.</text>
</comment>
<gene>
    <name evidence="8" type="ORF">Aory04_000841100</name>
</gene>
<evidence type="ECO:0000256" key="6">
    <source>
        <dbReference type="SAM" id="SignalP"/>
    </source>
</evidence>
<organism evidence="8 9">
    <name type="scientific">Aspergillus oryzae</name>
    <name type="common">Yellow koji mold</name>
    <dbReference type="NCBI Taxonomy" id="5062"/>
    <lineage>
        <taxon>Eukaryota</taxon>
        <taxon>Fungi</taxon>
        <taxon>Dikarya</taxon>
        <taxon>Ascomycota</taxon>
        <taxon>Pezizomycotina</taxon>
        <taxon>Eurotiomycetes</taxon>
        <taxon>Eurotiomycetidae</taxon>
        <taxon>Eurotiales</taxon>
        <taxon>Aspergillaceae</taxon>
        <taxon>Aspergillus</taxon>
        <taxon>Aspergillus subgen. Circumdati</taxon>
    </lineage>
</organism>
<evidence type="ECO:0000256" key="5">
    <source>
        <dbReference type="ARBA" id="ARBA00023049"/>
    </source>
</evidence>
<feature type="domain" description="FTP" evidence="7">
    <location>
        <begin position="82"/>
        <end position="120"/>
    </location>
</feature>
<dbReference type="InterPro" id="IPR011096">
    <property type="entry name" value="FTP_domain"/>
</dbReference>
<evidence type="ECO:0000313" key="8">
    <source>
        <dbReference type="EMBL" id="GMG32748.1"/>
    </source>
</evidence>
<reference evidence="8" key="1">
    <citation type="submission" date="2023-04" db="EMBL/GenBank/DDBJ databases">
        <title>Aspergillus oryzae NBRC 4228.</title>
        <authorList>
            <person name="Ichikawa N."/>
            <person name="Sato H."/>
            <person name="Tonouchi N."/>
        </authorList>
    </citation>
    <scope>NUCLEOTIDE SEQUENCE</scope>
    <source>
        <strain evidence="8">NBRC 4228</strain>
    </source>
</reference>
<keyword evidence="4" id="KW-0862">Zinc</keyword>
<dbReference type="EMBL" id="BSYA01000105">
    <property type="protein sequence ID" value="GMG32748.1"/>
    <property type="molecule type" value="Genomic_DNA"/>
</dbReference>
<evidence type="ECO:0000256" key="2">
    <source>
        <dbReference type="ARBA" id="ARBA00022723"/>
    </source>
</evidence>
<dbReference type="Pfam" id="PF07504">
    <property type="entry name" value="FTP"/>
    <property type="match status" value="1"/>
</dbReference>
<feature type="signal peptide" evidence="6">
    <location>
        <begin position="1"/>
        <end position="18"/>
    </location>
</feature>
<evidence type="ECO:0000313" key="9">
    <source>
        <dbReference type="Proteomes" id="UP001165205"/>
    </source>
</evidence>
<keyword evidence="1" id="KW-0645">Protease</keyword>
<dbReference type="GO" id="GO:0008237">
    <property type="term" value="F:metallopeptidase activity"/>
    <property type="evidence" value="ECO:0007669"/>
    <property type="project" value="UniProtKB-KW"/>
</dbReference>
<keyword evidence="5" id="KW-0482">Metalloprotease</keyword>
<feature type="chain" id="PRO_5042956265" evidence="6">
    <location>
        <begin position="19"/>
        <end position="126"/>
    </location>
</feature>
<dbReference type="GO" id="GO:0046872">
    <property type="term" value="F:metal ion binding"/>
    <property type="evidence" value="ECO:0007669"/>
    <property type="project" value="UniProtKB-KW"/>
</dbReference>
<evidence type="ECO:0000256" key="1">
    <source>
        <dbReference type="ARBA" id="ARBA00022670"/>
    </source>
</evidence>
<evidence type="ECO:0000256" key="4">
    <source>
        <dbReference type="ARBA" id="ARBA00022833"/>
    </source>
</evidence>
<protein>
    <submittedName>
        <fullName evidence="8">Unnamed protein product</fullName>
    </submittedName>
</protein>
<dbReference type="GO" id="GO:0006508">
    <property type="term" value="P:proteolysis"/>
    <property type="evidence" value="ECO:0007669"/>
    <property type="project" value="UniProtKB-KW"/>
</dbReference>
<name>A0AAN4YQQ6_ASPOZ</name>
<keyword evidence="3" id="KW-0378">Hydrolase</keyword>
<evidence type="ECO:0000259" key="7">
    <source>
        <dbReference type="Pfam" id="PF07504"/>
    </source>
</evidence>
<proteinExistence type="predicted"/>
<keyword evidence="2" id="KW-0479">Metal-binding</keyword>
<dbReference type="Proteomes" id="UP001165205">
    <property type="component" value="Unassembled WGS sequence"/>
</dbReference>
<evidence type="ECO:0000256" key="3">
    <source>
        <dbReference type="ARBA" id="ARBA00022801"/>
    </source>
</evidence>
<sequence length="126" mass="13976">MHMLSFIGALALPVFVCAQSCEPASLSPRLAGVDLEKFRLTPNAEYIDSDQQIPISTTNVGLIEQSYVETAIKLVRETFPNATFRLREDHYVGDNGVAHVHFRQTVHDLDVDNGDFNVNVCADILT</sequence>